<accession>A0ABU7B8L8</accession>
<comment type="caution">
    <text evidence="2">The sequence shown here is derived from an EMBL/GenBank/DDBJ whole genome shotgun (WGS) entry which is preliminary data.</text>
</comment>
<keyword evidence="1" id="KW-0732">Signal</keyword>
<feature type="signal peptide" evidence="1">
    <location>
        <begin position="1"/>
        <end position="22"/>
    </location>
</feature>
<proteinExistence type="predicted"/>
<sequence>GGCQQLTARVLPLVVYLNLTLPSALNPAWITVFWKEAIQLHEQRLKPLIASLDHTGWQPPDSFVPWISFCEPCPPSSIHCTNFRDSWTN</sequence>
<protein>
    <submittedName>
        <fullName evidence="2">Uncharacterized protein</fullName>
    </submittedName>
</protein>
<gene>
    <name evidence="2" type="ORF">ATANTOWER_026436</name>
</gene>
<dbReference type="EMBL" id="JAHUTI010045603">
    <property type="protein sequence ID" value="MED6246932.1"/>
    <property type="molecule type" value="Genomic_DNA"/>
</dbReference>
<feature type="non-terminal residue" evidence="2">
    <location>
        <position position="1"/>
    </location>
</feature>
<evidence type="ECO:0000256" key="1">
    <source>
        <dbReference type="SAM" id="SignalP"/>
    </source>
</evidence>
<keyword evidence="3" id="KW-1185">Reference proteome</keyword>
<feature type="chain" id="PRO_5047181017" evidence="1">
    <location>
        <begin position="23"/>
        <end position="89"/>
    </location>
</feature>
<evidence type="ECO:0000313" key="2">
    <source>
        <dbReference type="EMBL" id="MED6246932.1"/>
    </source>
</evidence>
<reference evidence="2 3" key="1">
    <citation type="submission" date="2021-07" db="EMBL/GenBank/DDBJ databases">
        <authorList>
            <person name="Palmer J.M."/>
        </authorList>
    </citation>
    <scope>NUCLEOTIDE SEQUENCE [LARGE SCALE GENOMIC DNA]</scope>
    <source>
        <strain evidence="2 3">AT_MEX2019</strain>
        <tissue evidence="2">Muscle</tissue>
    </source>
</reference>
<organism evidence="2 3">
    <name type="scientific">Ataeniobius toweri</name>
    <dbReference type="NCBI Taxonomy" id="208326"/>
    <lineage>
        <taxon>Eukaryota</taxon>
        <taxon>Metazoa</taxon>
        <taxon>Chordata</taxon>
        <taxon>Craniata</taxon>
        <taxon>Vertebrata</taxon>
        <taxon>Euteleostomi</taxon>
        <taxon>Actinopterygii</taxon>
        <taxon>Neopterygii</taxon>
        <taxon>Teleostei</taxon>
        <taxon>Neoteleostei</taxon>
        <taxon>Acanthomorphata</taxon>
        <taxon>Ovalentaria</taxon>
        <taxon>Atherinomorphae</taxon>
        <taxon>Cyprinodontiformes</taxon>
        <taxon>Goodeidae</taxon>
        <taxon>Ataeniobius</taxon>
    </lineage>
</organism>
<dbReference type="Proteomes" id="UP001345963">
    <property type="component" value="Unassembled WGS sequence"/>
</dbReference>
<evidence type="ECO:0000313" key="3">
    <source>
        <dbReference type="Proteomes" id="UP001345963"/>
    </source>
</evidence>
<name>A0ABU7B8L8_9TELE</name>